<keyword evidence="10" id="KW-1185">Reference proteome</keyword>
<gene>
    <name evidence="9" type="ORF">JGI24_00198</name>
</gene>
<evidence type="ECO:0000256" key="2">
    <source>
        <dbReference type="ARBA" id="ARBA00022448"/>
    </source>
</evidence>
<dbReference type="Gene3D" id="2.40.170.20">
    <property type="entry name" value="TonB-dependent receptor, beta-barrel domain"/>
    <property type="match status" value="1"/>
</dbReference>
<comment type="subcellular location">
    <subcellularLocation>
        <location evidence="1 8">Cell outer membrane</location>
        <topology evidence="1 8">Multi-pass membrane protein</topology>
    </subcellularLocation>
</comment>
<name>A0A656D1S2_KRYT1</name>
<dbReference type="Proteomes" id="UP000243065">
    <property type="component" value="Unassembled WGS sequence"/>
</dbReference>
<comment type="similarity">
    <text evidence="8">Belongs to the TonB-dependent receptor family.</text>
</comment>
<dbReference type="GO" id="GO:0044718">
    <property type="term" value="P:siderophore transmembrane transport"/>
    <property type="evidence" value="ECO:0007669"/>
    <property type="project" value="TreeGrafter"/>
</dbReference>
<evidence type="ECO:0000256" key="7">
    <source>
        <dbReference type="ARBA" id="ARBA00023237"/>
    </source>
</evidence>
<dbReference type="SUPFAM" id="SSF56935">
    <property type="entry name" value="Porins"/>
    <property type="match status" value="1"/>
</dbReference>
<keyword evidence="9" id="KW-0675">Receptor</keyword>
<evidence type="ECO:0000256" key="1">
    <source>
        <dbReference type="ARBA" id="ARBA00004571"/>
    </source>
</evidence>
<accession>A0A656D1S2</accession>
<evidence type="ECO:0000256" key="3">
    <source>
        <dbReference type="ARBA" id="ARBA00022452"/>
    </source>
</evidence>
<dbReference type="PANTHER" id="PTHR30069">
    <property type="entry name" value="TONB-DEPENDENT OUTER MEMBRANE RECEPTOR"/>
    <property type="match status" value="1"/>
</dbReference>
<keyword evidence="3 8" id="KW-1134">Transmembrane beta strand</keyword>
<reference evidence="9 10" key="1">
    <citation type="submission" date="2015-11" db="EMBL/GenBank/DDBJ databases">
        <authorList>
            <person name="Varghese N."/>
        </authorList>
    </citation>
    <scope>NUCLEOTIDE SEQUENCE [LARGE SCALE GENOMIC DNA]</scope>
    <source>
        <strain evidence="9 10">JGI-24</strain>
    </source>
</reference>
<dbReference type="GO" id="GO:0015344">
    <property type="term" value="F:siderophore uptake transmembrane transporter activity"/>
    <property type="evidence" value="ECO:0007669"/>
    <property type="project" value="TreeGrafter"/>
</dbReference>
<dbReference type="PROSITE" id="PS52016">
    <property type="entry name" value="TONB_DEPENDENT_REC_3"/>
    <property type="match status" value="1"/>
</dbReference>
<dbReference type="EMBL" id="CZVU01000005">
    <property type="protein sequence ID" value="CUS96995.1"/>
    <property type="molecule type" value="Genomic_DNA"/>
</dbReference>
<keyword evidence="5" id="KW-0732">Signal</keyword>
<dbReference type="AlphaFoldDB" id="A0A656D1S2"/>
<keyword evidence="6 8" id="KW-0472">Membrane</keyword>
<keyword evidence="4 8" id="KW-0812">Transmembrane</keyword>
<evidence type="ECO:0000256" key="5">
    <source>
        <dbReference type="ARBA" id="ARBA00022729"/>
    </source>
</evidence>
<keyword evidence="7 8" id="KW-0998">Cell outer membrane</keyword>
<dbReference type="PANTHER" id="PTHR30069:SF29">
    <property type="entry name" value="HEMOGLOBIN AND HEMOGLOBIN-HAPTOGLOBIN-BINDING PROTEIN 1-RELATED"/>
    <property type="match status" value="1"/>
</dbReference>
<organism evidence="9 10">
    <name type="scientific">Kryptobacter tengchongensis</name>
    <dbReference type="NCBI Taxonomy" id="1643429"/>
    <lineage>
        <taxon>Bacteria</taxon>
        <taxon>Pseudomonadati</taxon>
        <taxon>Candidatus Kryptoniota</taxon>
        <taxon>Candidatus Kryptobacter</taxon>
    </lineage>
</organism>
<evidence type="ECO:0000313" key="9">
    <source>
        <dbReference type="EMBL" id="CUS96995.1"/>
    </source>
</evidence>
<evidence type="ECO:0000313" key="10">
    <source>
        <dbReference type="Proteomes" id="UP000243065"/>
    </source>
</evidence>
<feature type="non-terminal residue" evidence="9">
    <location>
        <position position="1"/>
    </location>
</feature>
<evidence type="ECO:0000256" key="6">
    <source>
        <dbReference type="ARBA" id="ARBA00023136"/>
    </source>
</evidence>
<keyword evidence="2 8" id="KW-0813">Transport</keyword>
<dbReference type="InterPro" id="IPR039426">
    <property type="entry name" value="TonB-dep_rcpt-like"/>
</dbReference>
<protein>
    <submittedName>
        <fullName evidence="9">TonB dependent receptor</fullName>
    </submittedName>
</protein>
<evidence type="ECO:0000256" key="4">
    <source>
        <dbReference type="ARBA" id="ARBA00022692"/>
    </source>
</evidence>
<evidence type="ECO:0000256" key="8">
    <source>
        <dbReference type="PROSITE-ProRule" id="PRU01360"/>
    </source>
</evidence>
<dbReference type="GO" id="GO:0009279">
    <property type="term" value="C:cell outer membrane"/>
    <property type="evidence" value="ECO:0007669"/>
    <property type="project" value="UniProtKB-SubCell"/>
</dbReference>
<dbReference type="InterPro" id="IPR036942">
    <property type="entry name" value="Beta-barrel_TonB_sf"/>
</dbReference>
<sequence length="298" mass="33838">NQHSQQVQIPPFEYLYTNPEFKLGSGTGNIGLVGNADLKPEQTVSGEIGVQQAITSDVVIELTGYFRDIRNLTGTRADEIFIFGGSAWYNKYENTDFGFVRGIVFSLDKRFSNNWALTIDYTFQVAKGNASDPAQTRNLRLGGQWPEIKIIPLDWDQRHTLNVTASYSVPGNWGLSVVAQYGSGTPYTPRQSKNIGTLLINSEKKPSTFNVDLRIYKDIKFKFFTFSLFARVYNLFDIKNAYGVYNDTGRPDFTLDYLSALRQQPVQLVNTLGEWFTNPTFYSEPRRIEFGLTIFFGQ</sequence>
<proteinExistence type="inferred from homology"/>